<feature type="region of interest" description="Disordered" evidence="1">
    <location>
        <begin position="129"/>
        <end position="176"/>
    </location>
</feature>
<accession>A0A0D2MSL7</accession>
<feature type="compositionally biased region" description="Basic residues" evidence="1">
    <location>
        <begin position="509"/>
        <end position="519"/>
    </location>
</feature>
<feature type="compositionally biased region" description="Polar residues" evidence="1">
    <location>
        <begin position="130"/>
        <end position="146"/>
    </location>
</feature>
<reference evidence="4" key="1">
    <citation type="submission" date="2014-04" db="EMBL/GenBank/DDBJ databases">
        <title>Evolutionary Origins and Diversification of the Mycorrhizal Mutualists.</title>
        <authorList>
            <consortium name="DOE Joint Genome Institute"/>
            <consortium name="Mycorrhizal Genomics Consortium"/>
            <person name="Kohler A."/>
            <person name="Kuo A."/>
            <person name="Nagy L.G."/>
            <person name="Floudas D."/>
            <person name="Copeland A."/>
            <person name="Barry K.W."/>
            <person name="Cichocki N."/>
            <person name="Veneault-Fourrey C."/>
            <person name="LaButti K."/>
            <person name="Lindquist E.A."/>
            <person name="Lipzen A."/>
            <person name="Lundell T."/>
            <person name="Morin E."/>
            <person name="Murat C."/>
            <person name="Riley R."/>
            <person name="Ohm R."/>
            <person name="Sun H."/>
            <person name="Tunlid A."/>
            <person name="Henrissat B."/>
            <person name="Grigoriev I.V."/>
            <person name="Hibbett D.S."/>
            <person name="Martin F."/>
        </authorList>
    </citation>
    <scope>NUCLEOTIDE SEQUENCE [LARGE SCALE GENOMIC DNA]</scope>
    <source>
        <strain evidence="4">FD-334 SS-4</strain>
    </source>
</reference>
<evidence type="ECO:0000256" key="2">
    <source>
        <dbReference type="SAM" id="Phobius"/>
    </source>
</evidence>
<keyword evidence="2" id="KW-0812">Transmembrane</keyword>
<feature type="region of interest" description="Disordered" evidence="1">
    <location>
        <begin position="478"/>
        <end position="519"/>
    </location>
</feature>
<name>A0A0D2MSL7_HYPSF</name>
<organism evidence="3 4">
    <name type="scientific">Hypholoma sublateritium (strain FD-334 SS-4)</name>
    <dbReference type="NCBI Taxonomy" id="945553"/>
    <lineage>
        <taxon>Eukaryota</taxon>
        <taxon>Fungi</taxon>
        <taxon>Dikarya</taxon>
        <taxon>Basidiomycota</taxon>
        <taxon>Agaricomycotina</taxon>
        <taxon>Agaricomycetes</taxon>
        <taxon>Agaricomycetidae</taxon>
        <taxon>Agaricales</taxon>
        <taxon>Agaricineae</taxon>
        <taxon>Strophariaceae</taxon>
        <taxon>Hypholoma</taxon>
    </lineage>
</organism>
<sequence>MFSDSHFDAPPPQSQFRRPWSPEVDVQHSSSLAFRRLQEAHLGRDGQRGDPLSRETSPPRRARREASDSSVEALDLADYARTLRLRQAEDPYPAFPSHIIPENHAPSSFPSLIPGASSIDYLPSLVSRGPTLSSSATHNTFTTTPRSSRRHFSLPPAPPVASYANSSRPYPNHGPYIRDQYEQAASTDEIDISRFPKWSRNWYDGDQSVRYVRTSLEPDADIYTPVPPSQFPTARTKKSMFDPGYMQDASDAFDPYDLRPPPFLSSAGHTSREMLAWKNDLSDPGPILDPMMKEERMRMLQKEFGTKANARGKTDGRGLVDEEGKPLIGTVDEQGQLVTVGPRRRVALKALQVLLATAACIPAIYAALVIKAKDPKNPPPPANKPATFILYILSSVSLLSLLYMFVFRPCCFVRPKSRNKHPLGGPPNLGMMVLPVGGGGGRKGKKPKAGKKQKGKWSTPGAQDVQVNLIVDPAAFQPPEASESESEEGEDEDAMPGAFGPYDGLQKQERHRKRRRQRRRRGVFEGLAMEEQWRVARAWTKKMAAVNAVGLVCWGAAFVFIMIGKRCPSGGFDGWCNAYNVSVASACLLAVSFGIGIFFSVQDLHSSKESPRTRV</sequence>
<keyword evidence="4" id="KW-1185">Reference proteome</keyword>
<dbReference type="OrthoDB" id="3253553at2759"/>
<evidence type="ECO:0000313" key="4">
    <source>
        <dbReference type="Proteomes" id="UP000054270"/>
    </source>
</evidence>
<dbReference type="Proteomes" id="UP000054270">
    <property type="component" value="Unassembled WGS sequence"/>
</dbReference>
<feature type="transmembrane region" description="Helical" evidence="2">
    <location>
        <begin position="346"/>
        <end position="368"/>
    </location>
</feature>
<protein>
    <submittedName>
        <fullName evidence="3">Uncharacterized protein</fullName>
    </submittedName>
</protein>
<feature type="region of interest" description="Disordered" evidence="1">
    <location>
        <begin position="436"/>
        <end position="462"/>
    </location>
</feature>
<dbReference type="AlphaFoldDB" id="A0A0D2MSL7"/>
<proteinExistence type="predicted"/>
<keyword evidence="2" id="KW-1133">Transmembrane helix</keyword>
<feature type="compositionally biased region" description="Basic and acidic residues" evidence="1">
    <location>
        <begin position="36"/>
        <end position="53"/>
    </location>
</feature>
<feature type="compositionally biased region" description="Basic residues" evidence="1">
    <location>
        <begin position="442"/>
        <end position="455"/>
    </location>
</feature>
<feature type="compositionally biased region" description="Acidic residues" evidence="1">
    <location>
        <begin position="482"/>
        <end position="494"/>
    </location>
</feature>
<dbReference type="OMA" id="WCDAYNL"/>
<feature type="transmembrane region" description="Helical" evidence="2">
    <location>
        <begin position="544"/>
        <end position="563"/>
    </location>
</feature>
<feature type="transmembrane region" description="Helical" evidence="2">
    <location>
        <begin position="388"/>
        <end position="407"/>
    </location>
</feature>
<evidence type="ECO:0000313" key="3">
    <source>
        <dbReference type="EMBL" id="KJA27003.1"/>
    </source>
</evidence>
<gene>
    <name evidence="3" type="ORF">HYPSUDRAFT_63266</name>
</gene>
<feature type="transmembrane region" description="Helical" evidence="2">
    <location>
        <begin position="583"/>
        <end position="601"/>
    </location>
</feature>
<evidence type="ECO:0000256" key="1">
    <source>
        <dbReference type="SAM" id="MobiDB-lite"/>
    </source>
</evidence>
<feature type="region of interest" description="Disordered" evidence="1">
    <location>
        <begin position="1"/>
        <end position="71"/>
    </location>
</feature>
<dbReference type="EMBL" id="KN817525">
    <property type="protein sequence ID" value="KJA27003.1"/>
    <property type="molecule type" value="Genomic_DNA"/>
</dbReference>
<keyword evidence="2" id="KW-0472">Membrane</keyword>